<evidence type="ECO:0000313" key="2">
    <source>
        <dbReference type="EMBL" id="CAH2090120.1"/>
    </source>
</evidence>
<proteinExistence type="predicted"/>
<dbReference type="InterPro" id="IPR027417">
    <property type="entry name" value="P-loop_NTPase"/>
</dbReference>
<reference evidence="2" key="1">
    <citation type="submission" date="2022-03" db="EMBL/GenBank/DDBJ databases">
        <authorList>
            <person name="Tunstrom K."/>
        </authorList>
    </citation>
    <scope>NUCLEOTIDE SEQUENCE</scope>
</reference>
<organism evidence="2 3">
    <name type="scientific">Euphydryas editha</name>
    <name type="common">Edith's checkerspot</name>
    <dbReference type="NCBI Taxonomy" id="104508"/>
    <lineage>
        <taxon>Eukaryota</taxon>
        <taxon>Metazoa</taxon>
        <taxon>Ecdysozoa</taxon>
        <taxon>Arthropoda</taxon>
        <taxon>Hexapoda</taxon>
        <taxon>Insecta</taxon>
        <taxon>Pterygota</taxon>
        <taxon>Neoptera</taxon>
        <taxon>Endopterygota</taxon>
        <taxon>Lepidoptera</taxon>
        <taxon>Glossata</taxon>
        <taxon>Ditrysia</taxon>
        <taxon>Papilionoidea</taxon>
        <taxon>Nymphalidae</taxon>
        <taxon>Nymphalinae</taxon>
        <taxon>Euphydryas</taxon>
    </lineage>
</organism>
<dbReference type="AlphaFoldDB" id="A0AAU9TX22"/>
<feature type="domain" description="(+)RNA virus helicase C-terminal" evidence="1">
    <location>
        <begin position="24"/>
        <end position="144"/>
    </location>
</feature>
<dbReference type="EMBL" id="CAKOGL010000009">
    <property type="protein sequence ID" value="CAH2090120.1"/>
    <property type="molecule type" value="Genomic_DNA"/>
</dbReference>
<evidence type="ECO:0000259" key="1">
    <source>
        <dbReference type="Pfam" id="PF01443"/>
    </source>
</evidence>
<gene>
    <name evidence="2" type="ORF">EEDITHA_LOCUS6113</name>
</gene>
<sequence>MNKHQICTSMYSSMIEYFEKGELSCTYRNSKDIAFAISEVYDKVYMSNPFVHSLRAERFPGAQILGKQDRTLYLVFTQEEKKVLIGQGYGTGEESSVMTFHEAQGHTSEEIIVIQTKSKRLKIHNNVSHMVVAVSRHTKNCAYYSDDKDDGIGRFVGRALDTTTKEILEYTLKMAISHRDTIVIEDMLV</sequence>
<dbReference type="Gene3D" id="3.40.50.300">
    <property type="entry name" value="P-loop containing nucleotide triphosphate hydrolases"/>
    <property type="match status" value="1"/>
</dbReference>
<dbReference type="Pfam" id="PF01443">
    <property type="entry name" value="Viral_helicase1"/>
    <property type="match status" value="1"/>
</dbReference>
<keyword evidence="3" id="KW-1185">Reference proteome</keyword>
<comment type="caution">
    <text evidence="2">The sequence shown here is derived from an EMBL/GenBank/DDBJ whole genome shotgun (WGS) entry which is preliminary data.</text>
</comment>
<evidence type="ECO:0000313" key="3">
    <source>
        <dbReference type="Proteomes" id="UP001153954"/>
    </source>
</evidence>
<dbReference type="GO" id="GO:0005524">
    <property type="term" value="F:ATP binding"/>
    <property type="evidence" value="ECO:0007669"/>
    <property type="project" value="InterPro"/>
</dbReference>
<dbReference type="Proteomes" id="UP001153954">
    <property type="component" value="Unassembled WGS sequence"/>
</dbReference>
<name>A0AAU9TX22_EUPED</name>
<protein>
    <recommendedName>
        <fullName evidence="1">(+)RNA virus helicase C-terminal domain-containing protein</fullName>
    </recommendedName>
</protein>
<dbReference type="InterPro" id="IPR027351">
    <property type="entry name" value="(+)RNA_virus_helicase_core_dom"/>
</dbReference>
<accession>A0AAU9TX22</accession>